<evidence type="ECO:0000256" key="6">
    <source>
        <dbReference type="SAM" id="MobiDB-lite"/>
    </source>
</evidence>
<keyword evidence="2" id="KW-0808">Transferase</keyword>
<dbReference type="PANTHER" id="PTHR43671:SF13">
    <property type="entry name" value="SERINE_THREONINE-PROTEIN KINASE NEK2"/>
    <property type="match status" value="1"/>
</dbReference>
<keyword evidence="9" id="KW-1185">Reference proteome</keyword>
<dbReference type="RefSeq" id="WP_381077914.1">
    <property type="nucleotide sequence ID" value="NZ_JBHUDX010000005.1"/>
</dbReference>
<evidence type="ECO:0000256" key="5">
    <source>
        <dbReference type="ARBA" id="ARBA00022840"/>
    </source>
</evidence>
<feature type="domain" description="Protein kinase" evidence="7">
    <location>
        <begin position="1"/>
        <end position="281"/>
    </location>
</feature>
<evidence type="ECO:0000256" key="2">
    <source>
        <dbReference type="ARBA" id="ARBA00022679"/>
    </source>
</evidence>
<feature type="compositionally biased region" description="Low complexity" evidence="6">
    <location>
        <begin position="342"/>
        <end position="360"/>
    </location>
</feature>
<dbReference type="CDD" id="cd14014">
    <property type="entry name" value="STKc_PknB_like"/>
    <property type="match status" value="1"/>
</dbReference>
<reference evidence="9" key="1">
    <citation type="journal article" date="2019" name="Int. J. Syst. Evol. Microbiol.">
        <title>The Global Catalogue of Microorganisms (GCM) 10K type strain sequencing project: providing services to taxonomists for standard genome sequencing and annotation.</title>
        <authorList>
            <consortium name="The Broad Institute Genomics Platform"/>
            <consortium name="The Broad Institute Genome Sequencing Center for Infectious Disease"/>
            <person name="Wu L."/>
            <person name="Ma J."/>
        </authorList>
    </citation>
    <scope>NUCLEOTIDE SEQUENCE [LARGE SCALE GENOMIC DNA]</scope>
    <source>
        <strain evidence="9">CGMCC 1.12470</strain>
    </source>
</reference>
<dbReference type="EMBL" id="JBHUDX010000005">
    <property type="protein sequence ID" value="MFD1657179.1"/>
    <property type="molecule type" value="Genomic_DNA"/>
</dbReference>
<dbReference type="PANTHER" id="PTHR43671">
    <property type="entry name" value="SERINE/THREONINE-PROTEIN KINASE NEK"/>
    <property type="match status" value="1"/>
</dbReference>
<dbReference type="InterPro" id="IPR000719">
    <property type="entry name" value="Prot_kinase_dom"/>
</dbReference>
<dbReference type="Proteomes" id="UP001597261">
    <property type="component" value="Unassembled WGS sequence"/>
</dbReference>
<dbReference type="Pfam" id="PF00069">
    <property type="entry name" value="Pkinase"/>
    <property type="match status" value="1"/>
</dbReference>
<dbReference type="InterPro" id="IPR050660">
    <property type="entry name" value="NEK_Ser/Thr_kinase"/>
</dbReference>
<dbReference type="SUPFAM" id="SSF56112">
    <property type="entry name" value="Protein kinase-like (PK-like)"/>
    <property type="match status" value="1"/>
</dbReference>
<dbReference type="InterPro" id="IPR011009">
    <property type="entry name" value="Kinase-like_dom_sf"/>
</dbReference>
<keyword evidence="4 8" id="KW-0418">Kinase</keyword>
<protein>
    <recommendedName>
        <fullName evidence="1">non-specific serine/threonine protein kinase</fullName>
        <ecNumber evidence="1">2.7.11.1</ecNumber>
    </recommendedName>
</protein>
<sequence length="538" mass="56871">MTMDDGQVSTQELIAGRYRAVEAVHREDGRTVWLGEDMEFQRPVSLLQSRLTPLQPEVTPRRTIARILRESEAMDALCPGLVATVVDVVEDSGVLWTVTERIEGTPLGEILARGPLNHVRAARIGLGILDVLEAAHRRGVTHGDLSPGQVFVQEGGAVVVTGFGLIGTSVTQRVTAPSYAAPEQARGSSAGPAADQWALGALLYAMVEGRPPFRDRGSAEATLRAVDRLPLRSPANAGPLAPAVTGLLRRDALERVPEPAVRASLTRIVDEDLDEPTQEMLLPRFRGAWQVAHRAGRAWSRPAVRRSVLVGAGLVVAASSVAVLVTAGRPSGNGVGASGAEPSRSGVPSPAGSPGGTDRATPPPRPGRTATSSPSASPSTPQDPAPLFRRYVAPQGFSIDLPRGWKPVTTDTAGGGTYRVTLGASGDPRSLAVTYSAGLGPDPVAVWKSLEQALDSTYAGYERVGDIRPVTYRGHQGADMEWLSTVNGVRVHTFGRGFLVGDGHGYSLRWTTPAADAQSPANRQALAEFLRTFRPPTG</sequence>
<dbReference type="PROSITE" id="PS50011">
    <property type="entry name" value="PROTEIN_KINASE_DOM"/>
    <property type="match status" value="1"/>
</dbReference>
<evidence type="ECO:0000313" key="8">
    <source>
        <dbReference type="EMBL" id="MFD1657179.1"/>
    </source>
</evidence>
<comment type="caution">
    <text evidence="8">The sequence shown here is derived from an EMBL/GenBank/DDBJ whole genome shotgun (WGS) entry which is preliminary data.</text>
</comment>
<keyword evidence="5" id="KW-0067">ATP-binding</keyword>
<evidence type="ECO:0000313" key="9">
    <source>
        <dbReference type="Proteomes" id="UP001597261"/>
    </source>
</evidence>
<gene>
    <name evidence="8" type="ORF">ACFSL4_02750</name>
</gene>
<accession>A0ABW4IIM8</accession>
<dbReference type="Gene3D" id="3.40.1000.10">
    <property type="entry name" value="Mog1/PsbP, alpha/beta/alpha sandwich"/>
    <property type="match status" value="1"/>
</dbReference>
<feature type="region of interest" description="Disordered" evidence="6">
    <location>
        <begin position="329"/>
        <end position="387"/>
    </location>
</feature>
<dbReference type="Gene3D" id="1.10.510.10">
    <property type="entry name" value="Transferase(Phosphotransferase) domain 1"/>
    <property type="match status" value="1"/>
</dbReference>
<feature type="compositionally biased region" description="Low complexity" evidence="6">
    <location>
        <begin position="367"/>
        <end position="386"/>
    </location>
</feature>
<name>A0ABW4IIM8_9ACTN</name>
<evidence type="ECO:0000256" key="3">
    <source>
        <dbReference type="ARBA" id="ARBA00022741"/>
    </source>
</evidence>
<proteinExistence type="predicted"/>
<evidence type="ECO:0000256" key="1">
    <source>
        <dbReference type="ARBA" id="ARBA00012513"/>
    </source>
</evidence>
<dbReference type="GO" id="GO:0016301">
    <property type="term" value="F:kinase activity"/>
    <property type="evidence" value="ECO:0007669"/>
    <property type="project" value="UniProtKB-KW"/>
</dbReference>
<dbReference type="EC" id="2.7.11.1" evidence="1"/>
<dbReference type="Gene3D" id="3.30.200.20">
    <property type="entry name" value="Phosphorylase Kinase, domain 1"/>
    <property type="match status" value="1"/>
</dbReference>
<evidence type="ECO:0000256" key="4">
    <source>
        <dbReference type="ARBA" id="ARBA00022777"/>
    </source>
</evidence>
<evidence type="ECO:0000259" key="7">
    <source>
        <dbReference type="PROSITE" id="PS50011"/>
    </source>
</evidence>
<organism evidence="8 9">
    <name type="scientific">Streptomyces caeni</name>
    <dbReference type="NCBI Taxonomy" id="2307231"/>
    <lineage>
        <taxon>Bacteria</taxon>
        <taxon>Bacillati</taxon>
        <taxon>Actinomycetota</taxon>
        <taxon>Actinomycetes</taxon>
        <taxon>Kitasatosporales</taxon>
        <taxon>Streptomycetaceae</taxon>
        <taxon>Streptomyces</taxon>
    </lineage>
</organism>
<keyword evidence="3" id="KW-0547">Nucleotide-binding</keyword>
<dbReference type="SMART" id="SM00220">
    <property type="entry name" value="S_TKc"/>
    <property type="match status" value="1"/>
</dbReference>